<dbReference type="InterPro" id="IPR000836">
    <property type="entry name" value="PRTase_dom"/>
</dbReference>
<name>A0A7Y3Z5K1_9VIBR</name>
<dbReference type="Gene3D" id="3.40.50.2020">
    <property type="match status" value="1"/>
</dbReference>
<dbReference type="InterPro" id="IPR051910">
    <property type="entry name" value="ComF/GntX_DNA_util-trans"/>
</dbReference>
<protein>
    <submittedName>
        <fullName evidence="3">ComF family protein</fullName>
    </submittedName>
</protein>
<evidence type="ECO:0000259" key="2">
    <source>
        <dbReference type="Pfam" id="PF00156"/>
    </source>
</evidence>
<dbReference type="Proteomes" id="UP000572072">
    <property type="component" value="Unassembled WGS sequence"/>
</dbReference>
<reference evidence="3 4" key="1">
    <citation type="submission" date="2019-08" db="EMBL/GenBank/DDBJ databases">
        <title>Draft genome sequencing and comparative genomics of hatchery-associated Vibrios.</title>
        <authorList>
            <person name="Kehlet-Delgado H."/>
            <person name="Mueller R.S."/>
        </authorList>
    </citation>
    <scope>NUCLEOTIDE SEQUENCE [LARGE SCALE GENOMIC DNA]</scope>
    <source>
        <strain evidence="3 4">00-78-3</strain>
    </source>
</reference>
<accession>A0A7Y3Z5K1</accession>
<dbReference type="Pfam" id="PF00156">
    <property type="entry name" value="Pribosyltran"/>
    <property type="match status" value="1"/>
</dbReference>
<dbReference type="PANTHER" id="PTHR47505:SF1">
    <property type="entry name" value="DNA UTILIZATION PROTEIN YHGH"/>
    <property type="match status" value="1"/>
</dbReference>
<dbReference type="InterPro" id="IPR029057">
    <property type="entry name" value="PRTase-like"/>
</dbReference>
<organism evidence="3 4">
    <name type="scientific">Vibrio rotiferianus</name>
    <dbReference type="NCBI Taxonomy" id="190895"/>
    <lineage>
        <taxon>Bacteria</taxon>
        <taxon>Pseudomonadati</taxon>
        <taxon>Pseudomonadota</taxon>
        <taxon>Gammaproteobacteria</taxon>
        <taxon>Vibrionales</taxon>
        <taxon>Vibrionaceae</taxon>
        <taxon>Vibrio</taxon>
    </lineage>
</organism>
<evidence type="ECO:0000313" key="4">
    <source>
        <dbReference type="Proteomes" id="UP000572072"/>
    </source>
</evidence>
<dbReference type="SUPFAM" id="SSF53271">
    <property type="entry name" value="PRTase-like"/>
    <property type="match status" value="1"/>
</dbReference>
<gene>
    <name evidence="3" type="ORF">F0262_01315</name>
</gene>
<comment type="similarity">
    <text evidence="1">Belongs to the ComF/GntX family.</text>
</comment>
<comment type="caution">
    <text evidence="3">The sequence shown here is derived from an EMBL/GenBank/DDBJ whole genome shotgun (WGS) entry which is preliminary data.</text>
</comment>
<dbReference type="PANTHER" id="PTHR47505">
    <property type="entry name" value="DNA UTILIZATION PROTEIN YHGH"/>
    <property type="match status" value="1"/>
</dbReference>
<evidence type="ECO:0000313" key="3">
    <source>
        <dbReference type="EMBL" id="NOH46702.1"/>
    </source>
</evidence>
<dbReference type="AlphaFoldDB" id="A0A7Y3Z5K1"/>
<sequence>MLSHHWQNIMFRLLGSQCALCQFPLESGQPSILRWCSSCTELLQPQPRCLRCGLQLHSTDSEQVFVCGACLADPPPWQKLYTLGDYSFPLAGEIQRFKDRRELWQVSGLCHQLAEQISDPAPLLTSVPIHWKRYLTRGFNQSAILTRYLAQNLSQAHDTQLFSKVRYTRSQRHYRKQLREENLAHAFKLNRIPEQKHIAIVDDVVTTGSTVRQLCQLLLEVGVERIDIYCICRTPVPNTI</sequence>
<feature type="domain" description="Phosphoribosyltransferase" evidence="2">
    <location>
        <begin position="177"/>
        <end position="235"/>
    </location>
</feature>
<evidence type="ECO:0000256" key="1">
    <source>
        <dbReference type="ARBA" id="ARBA00008007"/>
    </source>
</evidence>
<dbReference type="EMBL" id="VTYN01000001">
    <property type="protein sequence ID" value="NOH46702.1"/>
    <property type="molecule type" value="Genomic_DNA"/>
</dbReference>
<dbReference type="CDD" id="cd06223">
    <property type="entry name" value="PRTases_typeI"/>
    <property type="match status" value="1"/>
</dbReference>
<proteinExistence type="inferred from homology"/>
<dbReference type="RefSeq" id="WP_171356837.1">
    <property type="nucleotide sequence ID" value="NZ_VTYN01000001.1"/>
</dbReference>